<gene>
    <name evidence="1" type="ORF">ABC969_06260</name>
</gene>
<keyword evidence="2" id="KW-1185">Reference proteome</keyword>
<protein>
    <submittedName>
        <fullName evidence="1">Uncharacterized protein</fullName>
    </submittedName>
</protein>
<dbReference type="Proteomes" id="UP001404104">
    <property type="component" value="Unassembled WGS sequence"/>
</dbReference>
<organism evidence="1 2">
    <name type="scientific">Sphingomonas qilianensis</name>
    <dbReference type="NCBI Taxonomy" id="1736690"/>
    <lineage>
        <taxon>Bacteria</taxon>
        <taxon>Pseudomonadati</taxon>
        <taxon>Pseudomonadota</taxon>
        <taxon>Alphaproteobacteria</taxon>
        <taxon>Sphingomonadales</taxon>
        <taxon>Sphingomonadaceae</taxon>
        <taxon>Sphingomonas</taxon>
    </lineage>
</organism>
<reference evidence="1 2" key="1">
    <citation type="submission" date="2024-05" db="EMBL/GenBank/DDBJ databases">
        <authorList>
            <person name="Liu Q."/>
            <person name="Xin Y.-H."/>
        </authorList>
    </citation>
    <scope>NUCLEOTIDE SEQUENCE [LARGE SCALE GENOMIC DNA]</scope>
    <source>
        <strain evidence="1 2">CGMCC 1.15349</strain>
    </source>
</reference>
<dbReference type="EMBL" id="JBDIMF010000001">
    <property type="protein sequence ID" value="MEN2786026.1"/>
    <property type="molecule type" value="Genomic_DNA"/>
</dbReference>
<evidence type="ECO:0000313" key="1">
    <source>
        <dbReference type="EMBL" id="MEN2786026.1"/>
    </source>
</evidence>
<accession>A0ABU9XTF7</accession>
<dbReference type="RefSeq" id="WP_345863710.1">
    <property type="nucleotide sequence ID" value="NZ_JBDIMF010000001.1"/>
</dbReference>
<evidence type="ECO:0000313" key="2">
    <source>
        <dbReference type="Proteomes" id="UP001404104"/>
    </source>
</evidence>
<proteinExistence type="predicted"/>
<sequence length="53" mass="5821">MDPLQVYALLQEACRSLEAAGDFAIAAHIGHSMALIEQKYAVGHDHIEADWRG</sequence>
<name>A0ABU9XTF7_9SPHN</name>
<comment type="caution">
    <text evidence="1">The sequence shown here is derived from an EMBL/GenBank/DDBJ whole genome shotgun (WGS) entry which is preliminary data.</text>
</comment>